<name>A0A383DPL3_9ZZZZ</name>
<feature type="domain" description="SecA family profile" evidence="1">
    <location>
        <begin position="7"/>
        <end position="68"/>
    </location>
</feature>
<dbReference type="Pfam" id="PF07517">
    <property type="entry name" value="SecA_DEAD"/>
    <property type="match status" value="1"/>
</dbReference>
<evidence type="ECO:0000313" key="2">
    <source>
        <dbReference type="EMBL" id="SVE46441.1"/>
    </source>
</evidence>
<dbReference type="AlphaFoldDB" id="A0A383DPL3"/>
<gene>
    <name evidence="2" type="ORF">METZ01_LOCUS499295</name>
</gene>
<organism evidence="2">
    <name type="scientific">marine metagenome</name>
    <dbReference type="NCBI Taxonomy" id="408172"/>
    <lineage>
        <taxon>unclassified sequences</taxon>
        <taxon>metagenomes</taxon>
        <taxon>ecological metagenomes</taxon>
    </lineage>
</organism>
<evidence type="ECO:0000259" key="1">
    <source>
        <dbReference type="PROSITE" id="PS51196"/>
    </source>
</evidence>
<dbReference type="EMBL" id="UINC01219118">
    <property type="protein sequence ID" value="SVE46441.1"/>
    <property type="molecule type" value="Genomic_DNA"/>
</dbReference>
<feature type="non-terminal residue" evidence="2">
    <location>
        <position position="68"/>
    </location>
</feature>
<dbReference type="GO" id="GO:0016020">
    <property type="term" value="C:membrane"/>
    <property type="evidence" value="ECO:0007669"/>
    <property type="project" value="InterPro"/>
</dbReference>
<dbReference type="InterPro" id="IPR014018">
    <property type="entry name" value="SecA_motor_DEAD"/>
</dbReference>
<dbReference type="PROSITE" id="PS51196">
    <property type="entry name" value="SECA_MOTOR_DEAD"/>
    <property type="match status" value="1"/>
</dbReference>
<dbReference type="GO" id="GO:0005524">
    <property type="term" value="F:ATP binding"/>
    <property type="evidence" value="ECO:0007669"/>
    <property type="project" value="InterPro"/>
</dbReference>
<accession>A0A383DPL3</accession>
<dbReference type="InterPro" id="IPR011115">
    <property type="entry name" value="SecA_DEAD"/>
</dbReference>
<dbReference type="Gene3D" id="3.40.50.300">
    <property type="entry name" value="P-loop containing nucleotide triphosphate hydrolases"/>
    <property type="match status" value="1"/>
</dbReference>
<dbReference type="InterPro" id="IPR027417">
    <property type="entry name" value="P-loop_NTPase"/>
</dbReference>
<sequence>MKMLNIPRLVKKIFKSDNDRELDRLKSLVTQINRNEDTVKNFKDDQFPKKTIEFKQRFKKGESLESLL</sequence>
<proteinExistence type="predicted"/>
<reference evidence="2" key="1">
    <citation type="submission" date="2018-05" db="EMBL/GenBank/DDBJ databases">
        <authorList>
            <person name="Lanie J.A."/>
            <person name="Ng W.-L."/>
            <person name="Kazmierczak K.M."/>
            <person name="Andrzejewski T.M."/>
            <person name="Davidsen T.M."/>
            <person name="Wayne K.J."/>
            <person name="Tettelin H."/>
            <person name="Glass J.I."/>
            <person name="Rusch D."/>
            <person name="Podicherti R."/>
            <person name="Tsui H.-C.T."/>
            <person name="Winkler M.E."/>
        </authorList>
    </citation>
    <scope>NUCLEOTIDE SEQUENCE</scope>
</reference>
<dbReference type="GO" id="GO:0017038">
    <property type="term" value="P:protein import"/>
    <property type="evidence" value="ECO:0007669"/>
    <property type="project" value="InterPro"/>
</dbReference>
<protein>
    <recommendedName>
        <fullName evidence="1">SecA family profile domain-containing protein</fullName>
    </recommendedName>
</protein>